<protein>
    <submittedName>
        <fullName evidence="2">Uncharacterized protein</fullName>
    </submittedName>
</protein>
<feature type="signal peptide" evidence="1">
    <location>
        <begin position="1"/>
        <end position="17"/>
    </location>
</feature>
<accession>A0ABR1R8T0</accession>
<proteinExistence type="predicted"/>
<evidence type="ECO:0000256" key="1">
    <source>
        <dbReference type="SAM" id="SignalP"/>
    </source>
</evidence>
<name>A0ABR1R8T0_9PEZI</name>
<dbReference type="PROSITE" id="PS51257">
    <property type="entry name" value="PROKAR_LIPOPROTEIN"/>
    <property type="match status" value="1"/>
</dbReference>
<sequence>MLTVRFLVLALAGAVSCLGPRHAAFTHDAHAVTHTSYKYGPPVTSTTSSPLASPTGISISTPDDSTTAFIVGALVNERAAGKAEKCKEIDQGAFVERTVRFLSNWKPDGGAPVVLEGKTTTAKQMLERLVQYQDVYRIISSDSSQTGSPGKEAVAMKFPDNIVGEIREMKSIIDDRGILRGGKDRVLDALDVIFDDVCADTGKTSRIPRTIQETVDVVLRGISR</sequence>
<dbReference type="EMBL" id="JAQQWI010000018">
    <property type="protein sequence ID" value="KAK8002167.1"/>
    <property type="molecule type" value="Genomic_DNA"/>
</dbReference>
<comment type="caution">
    <text evidence="2">The sequence shown here is derived from an EMBL/GenBank/DDBJ whole genome shotgun (WGS) entry which is preliminary data.</text>
</comment>
<evidence type="ECO:0000313" key="3">
    <source>
        <dbReference type="Proteomes" id="UP001396898"/>
    </source>
</evidence>
<keyword evidence="3" id="KW-1185">Reference proteome</keyword>
<dbReference type="Proteomes" id="UP001396898">
    <property type="component" value="Unassembled WGS sequence"/>
</dbReference>
<organism evidence="2 3">
    <name type="scientific">Apiospora marii</name>
    <dbReference type="NCBI Taxonomy" id="335849"/>
    <lineage>
        <taxon>Eukaryota</taxon>
        <taxon>Fungi</taxon>
        <taxon>Dikarya</taxon>
        <taxon>Ascomycota</taxon>
        <taxon>Pezizomycotina</taxon>
        <taxon>Sordariomycetes</taxon>
        <taxon>Xylariomycetidae</taxon>
        <taxon>Amphisphaeriales</taxon>
        <taxon>Apiosporaceae</taxon>
        <taxon>Apiospora</taxon>
    </lineage>
</organism>
<keyword evidence="1" id="KW-0732">Signal</keyword>
<feature type="chain" id="PRO_5047482438" evidence="1">
    <location>
        <begin position="18"/>
        <end position="224"/>
    </location>
</feature>
<gene>
    <name evidence="2" type="ORF">PG991_014389</name>
</gene>
<reference evidence="2 3" key="1">
    <citation type="submission" date="2023-01" db="EMBL/GenBank/DDBJ databases">
        <title>Analysis of 21 Apiospora genomes using comparative genomics revels a genus with tremendous synthesis potential of carbohydrate active enzymes and secondary metabolites.</title>
        <authorList>
            <person name="Sorensen T."/>
        </authorList>
    </citation>
    <scope>NUCLEOTIDE SEQUENCE [LARGE SCALE GENOMIC DNA]</scope>
    <source>
        <strain evidence="2 3">CBS 20057</strain>
    </source>
</reference>
<evidence type="ECO:0000313" key="2">
    <source>
        <dbReference type="EMBL" id="KAK8002167.1"/>
    </source>
</evidence>